<dbReference type="Proteomes" id="UP000595349">
    <property type="component" value="Chromosome"/>
</dbReference>
<keyword evidence="2" id="KW-0134">Cell wall</keyword>
<feature type="domain" description="Collagen binding" evidence="7">
    <location>
        <begin position="556"/>
        <end position="664"/>
    </location>
</feature>
<dbReference type="Gene3D" id="2.60.40.10">
    <property type="entry name" value="Immunoglobulins"/>
    <property type="match status" value="2"/>
</dbReference>
<evidence type="ECO:0000256" key="1">
    <source>
        <dbReference type="ARBA" id="ARBA00004168"/>
    </source>
</evidence>
<dbReference type="KEGG" id="scib:HUG20_18880"/>
<feature type="domain" description="Collagen binding" evidence="7">
    <location>
        <begin position="410"/>
        <end position="535"/>
    </location>
</feature>
<dbReference type="RefSeq" id="WP_200086543.1">
    <property type="nucleotide sequence ID" value="NZ_CP054706.1"/>
</dbReference>
<protein>
    <submittedName>
        <fullName evidence="11">Collagen binding domain-containing protein</fullName>
    </submittedName>
</protein>
<evidence type="ECO:0000256" key="5">
    <source>
        <dbReference type="ARBA" id="ARBA00023088"/>
    </source>
</evidence>
<proteinExistence type="predicted"/>
<dbReference type="InterPro" id="IPR041171">
    <property type="entry name" value="SDR_Ig"/>
</dbReference>
<dbReference type="EMBL" id="CP054706">
    <property type="protein sequence ID" value="QQK81774.1"/>
    <property type="molecule type" value="Genomic_DNA"/>
</dbReference>
<evidence type="ECO:0000259" key="8">
    <source>
        <dbReference type="Pfam" id="PF05738"/>
    </source>
</evidence>
<feature type="region of interest" description="Disordered" evidence="6">
    <location>
        <begin position="164"/>
        <end position="265"/>
    </location>
</feature>
<accession>A0A7T6ZE15</accession>
<evidence type="ECO:0000256" key="4">
    <source>
        <dbReference type="ARBA" id="ARBA00022729"/>
    </source>
</evidence>
<dbReference type="InterPro" id="IPR008454">
    <property type="entry name" value="Collagen-bd_Cna-like_B-typ_dom"/>
</dbReference>
<feature type="compositionally biased region" description="Acidic residues" evidence="6">
    <location>
        <begin position="190"/>
        <end position="252"/>
    </location>
</feature>
<organism evidence="11 12">
    <name type="scientific">Salicibibacter cibi</name>
    <dbReference type="NCBI Taxonomy" id="2743001"/>
    <lineage>
        <taxon>Bacteria</taxon>
        <taxon>Bacillati</taxon>
        <taxon>Bacillota</taxon>
        <taxon>Bacilli</taxon>
        <taxon>Bacillales</taxon>
        <taxon>Bacillaceae</taxon>
        <taxon>Salicibibacter</taxon>
    </lineage>
</organism>
<feature type="domain" description="SDR-like Ig" evidence="10">
    <location>
        <begin position="297"/>
        <end position="382"/>
    </location>
</feature>
<comment type="subcellular location">
    <subcellularLocation>
        <location evidence="1">Secreted</location>
        <location evidence="1">Cell wall</location>
        <topology evidence="1">Peptidoglycan-anchor</topology>
    </subcellularLocation>
</comment>
<dbReference type="SUPFAM" id="SSF49401">
    <property type="entry name" value="Bacterial adhesins"/>
    <property type="match status" value="6"/>
</dbReference>
<evidence type="ECO:0000313" key="11">
    <source>
        <dbReference type="EMBL" id="QQK81774.1"/>
    </source>
</evidence>
<evidence type="ECO:0000313" key="12">
    <source>
        <dbReference type="Proteomes" id="UP000595349"/>
    </source>
</evidence>
<evidence type="ECO:0000259" key="10">
    <source>
        <dbReference type="Pfam" id="PF17961"/>
    </source>
</evidence>
<keyword evidence="3" id="KW-0964">Secreted</keyword>
<dbReference type="InterPro" id="IPR008456">
    <property type="entry name" value="Collagen-bd_dom"/>
</dbReference>
<evidence type="ECO:0000256" key="6">
    <source>
        <dbReference type="SAM" id="MobiDB-lite"/>
    </source>
</evidence>
<feature type="domain" description="SpaA-like prealbumin fold" evidence="9">
    <location>
        <begin position="1099"/>
        <end position="1183"/>
    </location>
</feature>
<dbReference type="Pfam" id="PF05737">
    <property type="entry name" value="Collagen_bind"/>
    <property type="match status" value="5"/>
</dbReference>
<feature type="domain" description="Collagen binding" evidence="7">
    <location>
        <begin position="952"/>
        <end position="1072"/>
    </location>
</feature>
<dbReference type="Pfam" id="PF05738">
    <property type="entry name" value="Cna_B"/>
    <property type="match status" value="1"/>
</dbReference>
<dbReference type="Gene3D" id="2.60.40.1140">
    <property type="entry name" value="Collagen-binding surface protein Cna, B-type domain"/>
    <property type="match status" value="1"/>
</dbReference>
<dbReference type="InterPro" id="IPR041033">
    <property type="entry name" value="SpaA_PFL_dom_1"/>
</dbReference>
<dbReference type="SUPFAM" id="SSF49478">
    <property type="entry name" value="Cna protein B-type domain"/>
    <property type="match status" value="3"/>
</dbReference>
<dbReference type="GO" id="GO:0005518">
    <property type="term" value="F:collagen binding"/>
    <property type="evidence" value="ECO:0007669"/>
    <property type="project" value="InterPro"/>
</dbReference>
<feature type="domain" description="Collagen binding" evidence="7">
    <location>
        <begin position="687"/>
        <end position="770"/>
    </location>
</feature>
<dbReference type="InterPro" id="IPR008966">
    <property type="entry name" value="Adhesion_dom_sf"/>
</dbReference>
<evidence type="ECO:0000259" key="7">
    <source>
        <dbReference type="Pfam" id="PF05737"/>
    </source>
</evidence>
<feature type="domain" description="Collagen binding" evidence="7">
    <location>
        <begin position="818"/>
        <end position="934"/>
    </location>
</feature>
<keyword evidence="12" id="KW-1185">Reference proteome</keyword>
<feature type="domain" description="CNA-B" evidence="8">
    <location>
        <begin position="1291"/>
        <end position="1375"/>
    </location>
</feature>
<keyword evidence="11" id="KW-0176">Collagen</keyword>
<dbReference type="InterPro" id="IPR011252">
    <property type="entry name" value="Fibrogen-bd_dom1"/>
</dbReference>
<keyword evidence="5" id="KW-0572">Peptidoglycan-anchor</keyword>
<reference evidence="11 12" key="1">
    <citation type="submission" date="2020-06" db="EMBL/GenBank/DDBJ databases">
        <title>Genomic analysis of Salicibibacter sp. NKC21-4.</title>
        <authorList>
            <person name="Oh Y.J."/>
        </authorList>
    </citation>
    <scope>NUCLEOTIDE SEQUENCE [LARGE SCALE GENOMIC DNA]</scope>
    <source>
        <strain evidence="11 12">NKC21-4</strain>
    </source>
</reference>
<sequence length="1380" mass="152646">MAKRLGMIFIAVLIAFQPYLVQIQTATAQGSDDVATEAKLLDGETDLSQKDEVDREEQFELELAYQWSEQSDEQSISVTVPEEIILEDAGGDIENEDGQQVGTYQVENQNITLIPEEEDQQGVLVLQASWNANLIEEIEEADLTFQHPQELQEMEISFEPLITEEEDEEEQEAEEEEEQQEESDGRSEEDAADDEEPSDEQVTEEEAAQEDTDGSTEEEQEVEENEAKEETEEEAEVAENDEETSESEEAGESAEATQADTQNDKHGFNLEIGNVMDLDGNAYGEENLLDPAEEFWLGLSWNLENDHNYEDGDTETFELPNGITIDDEMTGELVDDAGQVVATYTIGTDKQVELTFTDFVETHSNVEGWLEIISTLDEENVEIDDGDAIIEPIGEEGEIRIPIDLGEREKTIEKEGTPNSSYNADEITWEVIINKDQVSLDNAIVTDVLPEGTEYQEGSLNVVELDVDLNGNVIGDGDEVEGIDETFADGELNIPLGDIQDAYRIEYVTSVTDNEETEFQNNATLSDDELEDTSANATVTIDRGDPINKNAVAEYDPLTGMIEWEIEFNYDEQNLEDVTLSDSWTPEGALELVEDSLDFIEMEIDEDGSAHETGNVGLPEGAELQSIEDGFEVTGITTDNPYKVTYQTEVTDRVLDGFSVENTAGFGGESETSGTGIGTYYGAKSAGTIDYAENTVDWTIRINHDEYPMENISIEDTLGEGLTLIEDSMAVTVGGEDYTDYALSGENPFTIAFPEDYTTDEEILITYQTNYVADELPDNTATNHAAITWTPEGEEDSITRDVEAETELNWQTEQRDWKNGSYDPESKEITWTVYSNYRENNINDLIVTDAPQGNQAIIEDSVEVTELAIEPNGDITEGNTLEDVASVDEGENTLQVDIGDTNNAYKIEYRTSLEGLSDIQSEYVNEAEVLDGDETLSNLEATVGIAESATYGDKSGDQDGKQVQWSIDVNLGQQEISNLTLEDSISDNQAYLEDTITVYHASVDVNGNTTRGDEVSEDEYELTFNEDDQAFTIEWNDTVERPFIVEYSTLFFAGHGEDVTNSYDITGDNIIEDGQTDGDGSVTISQTSSGGGSGEAGYLVIDKVDTTDGGEEKLAGAEFDLIDADTGNVLKTGITDDDGQIDFGRLLYGDYVLHETTVPDGYVTPEESRTITIDEAYDPDADLTDYAYTVENYEPVFAIELAKVDDLGENISGVEFELYNLDDDLIATETTDADGNILFEDLPGAGTYYLEETETPAGYEPNEDSIEVEVGAEEREPVIITVENQRELTEVSGTKTWDDADNQDGIRPDSITVNLLANGDTVDSTEVTAEDDWEYSFTGLPQYDNEEEITSYTVEEEDVDVDGYTSEVDGHDIINSYTPK</sequence>
<name>A0A7T6ZE15_9BACI</name>
<gene>
    <name evidence="11" type="ORF">HUG20_18880</name>
</gene>
<dbReference type="Pfam" id="PF17802">
    <property type="entry name" value="SpaA"/>
    <property type="match status" value="2"/>
</dbReference>
<keyword evidence="4" id="KW-0732">Signal</keyword>
<dbReference type="Gene3D" id="2.60.40.740">
    <property type="match status" value="5"/>
</dbReference>
<dbReference type="Pfam" id="PF17961">
    <property type="entry name" value="Big_8"/>
    <property type="match status" value="1"/>
</dbReference>
<feature type="compositionally biased region" description="Acidic residues" evidence="6">
    <location>
        <begin position="164"/>
        <end position="182"/>
    </location>
</feature>
<dbReference type="Gene3D" id="2.60.40.1280">
    <property type="match status" value="1"/>
</dbReference>
<dbReference type="InterPro" id="IPR013783">
    <property type="entry name" value="Ig-like_fold"/>
</dbReference>
<evidence type="ECO:0000256" key="3">
    <source>
        <dbReference type="ARBA" id="ARBA00022525"/>
    </source>
</evidence>
<dbReference type="CDD" id="cd00222">
    <property type="entry name" value="CollagenBindB"/>
    <property type="match status" value="1"/>
</dbReference>
<evidence type="ECO:0000256" key="2">
    <source>
        <dbReference type="ARBA" id="ARBA00022512"/>
    </source>
</evidence>
<feature type="domain" description="SpaA-like prealbumin fold" evidence="9">
    <location>
        <begin position="1199"/>
        <end position="1285"/>
    </location>
</feature>
<dbReference type="GO" id="GO:0007155">
    <property type="term" value="P:cell adhesion"/>
    <property type="evidence" value="ECO:0007669"/>
    <property type="project" value="InterPro"/>
</dbReference>
<evidence type="ECO:0000259" key="9">
    <source>
        <dbReference type="Pfam" id="PF17802"/>
    </source>
</evidence>